<dbReference type="PROSITE" id="PS50009">
    <property type="entry name" value="RASGEF_CAT"/>
    <property type="match status" value="1"/>
</dbReference>
<dbReference type="CDD" id="cd06224">
    <property type="entry name" value="REM"/>
    <property type="match status" value="1"/>
</dbReference>
<dbReference type="GO" id="GO:0005886">
    <property type="term" value="C:plasma membrane"/>
    <property type="evidence" value="ECO:0007669"/>
    <property type="project" value="TreeGrafter"/>
</dbReference>
<dbReference type="OrthoDB" id="546434at2759"/>
<dbReference type="InterPro" id="IPR001895">
    <property type="entry name" value="RASGEF_cat_dom"/>
</dbReference>
<evidence type="ECO:0000256" key="3">
    <source>
        <dbReference type="SAM" id="MobiDB-lite"/>
    </source>
</evidence>
<dbReference type="SMART" id="SM00147">
    <property type="entry name" value="RasGEF"/>
    <property type="match status" value="1"/>
</dbReference>
<dbReference type="OMA" id="TTHEKIC"/>
<feature type="compositionally biased region" description="Low complexity" evidence="3">
    <location>
        <begin position="603"/>
        <end position="623"/>
    </location>
</feature>
<feature type="region of interest" description="Disordered" evidence="3">
    <location>
        <begin position="241"/>
        <end position="316"/>
    </location>
</feature>
<keyword evidence="1 2" id="KW-0344">Guanine-nucleotide releasing factor</keyword>
<proteinExistence type="predicted"/>
<dbReference type="eggNOG" id="KOG3417">
    <property type="taxonomic scope" value="Eukaryota"/>
</dbReference>
<dbReference type="RefSeq" id="XP_016609657.1">
    <property type="nucleotide sequence ID" value="XM_016751684.1"/>
</dbReference>
<protein>
    <recommendedName>
        <fullName evidence="8">Ras-GEF domain-containing protein</fullName>
    </recommendedName>
</protein>
<dbReference type="Proteomes" id="UP000053201">
    <property type="component" value="Unassembled WGS sequence"/>
</dbReference>
<feature type="compositionally biased region" description="Low complexity" evidence="3">
    <location>
        <begin position="306"/>
        <end position="316"/>
    </location>
</feature>
<dbReference type="InterPro" id="IPR036964">
    <property type="entry name" value="RASGEF_cat_dom_sf"/>
</dbReference>
<evidence type="ECO:0000313" key="6">
    <source>
        <dbReference type="EMBL" id="KND01618.1"/>
    </source>
</evidence>
<dbReference type="Pfam" id="PF00617">
    <property type="entry name" value="RasGEF"/>
    <property type="match status" value="1"/>
</dbReference>
<feature type="domain" description="Ras-GEF" evidence="4">
    <location>
        <begin position="652"/>
        <end position="807"/>
    </location>
</feature>
<name>A0A0L0HKR7_SPIPD</name>
<evidence type="ECO:0000256" key="1">
    <source>
        <dbReference type="ARBA" id="ARBA00022658"/>
    </source>
</evidence>
<feature type="region of interest" description="Disordered" evidence="3">
    <location>
        <begin position="538"/>
        <end position="567"/>
    </location>
</feature>
<feature type="compositionally biased region" description="Low complexity" evidence="3">
    <location>
        <begin position="210"/>
        <end position="227"/>
    </location>
</feature>
<keyword evidence="7" id="KW-1185">Reference proteome</keyword>
<dbReference type="SUPFAM" id="SSF48366">
    <property type="entry name" value="Ras GEF"/>
    <property type="match status" value="1"/>
</dbReference>
<dbReference type="InParanoid" id="A0A0L0HKR7"/>
<feature type="domain" description="N-terminal Ras-GEF" evidence="5">
    <location>
        <begin position="390"/>
        <end position="517"/>
    </location>
</feature>
<evidence type="ECO:0008006" key="8">
    <source>
        <dbReference type="Google" id="ProtNLM"/>
    </source>
</evidence>
<gene>
    <name evidence="6" type="ORF">SPPG_03416</name>
</gene>
<dbReference type="InterPro" id="IPR000651">
    <property type="entry name" value="Ras-like_Gua-exchang_fac_N"/>
</dbReference>
<dbReference type="PROSITE" id="PS50212">
    <property type="entry name" value="RASGEF_NTER"/>
    <property type="match status" value="1"/>
</dbReference>
<dbReference type="PANTHER" id="PTHR23113">
    <property type="entry name" value="GUANINE NUCLEOTIDE EXCHANGE FACTOR"/>
    <property type="match status" value="1"/>
</dbReference>
<dbReference type="PANTHER" id="PTHR23113:SF348">
    <property type="entry name" value="GUANYL-NUCLEOTIDE EXCHANGE FACTOR RASGEF, PUTATIVE (AFU_ORTHOLOGUE AFUA_1G04700)-RELATED"/>
    <property type="match status" value="1"/>
</dbReference>
<dbReference type="Pfam" id="PF00618">
    <property type="entry name" value="RasGEF_N"/>
    <property type="match status" value="1"/>
</dbReference>
<feature type="region of interest" description="Disordered" evidence="3">
    <location>
        <begin position="209"/>
        <end position="229"/>
    </location>
</feature>
<dbReference type="GO" id="GO:0005085">
    <property type="term" value="F:guanyl-nucleotide exchange factor activity"/>
    <property type="evidence" value="ECO:0007669"/>
    <property type="project" value="UniProtKB-KW"/>
</dbReference>
<dbReference type="Gene3D" id="1.10.840.10">
    <property type="entry name" value="Ras guanine-nucleotide exchange factors catalytic domain"/>
    <property type="match status" value="1"/>
</dbReference>
<organism evidence="6 7">
    <name type="scientific">Spizellomyces punctatus (strain DAOM BR117)</name>
    <dbReference type="NCBI Taxonomy" id="645134"/>
    <lineage>
        <taxon>Eukaryota</taxon>
        <taxon>Fungi</taxon>
        <taxon>Fungi incertae sedis</taxon>
        <taxon>Chytridiomycota</taxon>
        <taxon>Chytridiomycota incertae sedis</taxon>
        <taxon>Chytridiomycetes</taxon>
        <taxon>Spizellomycetales</taxon>
        <taxon>Spizellomycetaceae</taxon>
        <taxon>Spizellomyces</taxon>
    </lineage>
</organism>
<evidence type="ECO:0000259" key="4">
    <source>
        <dbReference type="PROSITE" id="PS50009"/>
    </source>
</evidence>
<evidence type="ECO:0000256" key="2">
    <source>
        <dbReference type="PROSITE-ProRule" id="PRU00168"/>
    </source>
</evidence>
<dbReference type="InterPro" id="IPR023578">
    <property type="entry name" value="Ras_GEF_dom_sf"/>
</dbReference>
<dbReference type="InterPro" id="IPR008937">
    <property type="entry name" value="Ras-like_GEF"/>
</dbReference>
<dbReference type="SMART" id="SM00229">
    <property type="entry name" value="RasGEFN"/>
    <property type="match status" value="1"/>
</dbReference>
<reference evidence="6 7" key="1">
    <citation type="submission" date="2009-08" db="EMBL/GenBank/DDBJ databases">
        <title>The Genome Sequence of Spizellomyces punctatus strain DAOM BR117.</title>
        <authorList>
            <consortium name="The Broad Institute Genome Sequencing Platform"/>
            <person name="Russ C."/>
            <person name="Cuomo C."/>
            <person name="Shea T."/>
            <person name="Young S.K."/>
            <person name="Zeng Q."/>
            <person name="Koehrsen M."/>
            <person name="Haas B."/>
            <person name="Borodovsky M."/>
            <person name="Guigo R."/>
            <person name="Alvarado L."/>
            <person name="Berlin A."/>
            <person name="Bochicchio J."/>
            <person name="Borenstein D."/>
            <person name="Chapman S."/>
            <person name="Chen Z."/>
            <person name="Engels R."/>
            <person name="Freedman E."/>
            <person name="Gellesch M."/>
            <person name="Goldberg J."/>
            <person name="Griggs A."/>
            <person name="Gujja S."/>
            <person name="Heiman D."/>
            <person name="Hepburn T."/>
            <person name="Howarth C."/>
            <person name="Jen D."/>
            <person name="Larson L."/>
            <person name="Lewis B."/>
            <person name="Mehta T."/>
            <person name="Park D."/>
            <person name="Pearson M."/>
            <person name="Roberts A."/>
            <person name="Saif S."/>
            <person name="Shenoy N."/>
            <person name="Sisk P."/>
            <person name="Stolte C."/>
            <person name="Sykes S."/>
            <person name="Thomson T."/>
            <person name="Walk T."/>
            <person name="White J."/>
            <person name="Yandava C."/>
            <person name="Burger G."/>
            <person name="Gray M.W."/>
            <person name="Holland P.W.H."/>
            <person name="King N."/>
            <person name="Lang F.B.F."/>
            <person name="Roger A.J."/>
            <person name="Ruiz-Trillo I."/>
            <person name="Lander E."/>
            <person name="Nusbaum C."/>
        </authorList>
    </citation>
    <scope>NUCLEOTIDE SEQUENCE [LARGE SCALE GENOMIC DNA]</scope>
    <source>
        <strain evidence="6 7">DAOM BR117</strain>
    </source>
</reference>
<dbReference type="STRING" id="645134.A0A0L0HKR7"/>
<dbReference type="GO" id="GO:0007265">
    <property type="term" value="P:Ras protein signal transduction"/>
    <property type="evidence" value="ECO:0007669"/>
    <property type="project" value="TreeGrafter"/>
</dbReference>
<sequence length="807" mass="89341">MVTNLTREFRVGVIGAPAVLESDLFTSVKAPVNASNTTSNSDGSSPSVEIDLHGQNCILKLVFVDEREIQNVGESSFWPEAISNCNGILLCYPVSDRASFLNVIDLLATGKEAPTALVGWNPPGTERQVDFDLGVKLSGVFNVDFAELPNPETEVPNNIVGILTNMADRMLKSADGTDSNPFKFDEIKYDSLRSQLRELRTTSTVIRRNSQVSSALSSSGDSASSTSLNEGFVYPMPMIRSSKDAEDDQPEPIRKKGPLVHPEDKAVGTDEASDQGKGAVRPLAHKQPSEAVSTGEDTSSIDRRTSLSPSLSSTFSQNTISSAASGMQGVIGSLSGEQYRRLSRRLDILDVTRDGFSIDDAPYQEYGSNGSKDWKHLSVPVSEASSTTSTSSVRQGFTLEELIERLTAPNVHDMEFVKVFLMLYRKFLRPSELLDRLMDRFDTFDDKDENAHQRGSPINAVQLRVCNVLIHWCTEYWCDFHSDRMRFTMHVFLEIISSRPAYAAICQRLSGLVFREPPSDKEKDAFDWGVPDIDDEEEYVQTEQNTSSAGDPEDGPDTQPRTFSFGSMGAAPASVEVSLRRSIFSTGSGSSEVADRALRRRSGASTSTSRSSVSEGTEVGVGRKPPSMGSSDGILQSVPHHPFPSLSFLEIDNEAIAQQLNVLESEIFRRIKARDLLQHIWSRQSKGRHAPSVAASIGHFNFISAWVTTRILVQKKLKTRAKVLGKFMKIAQILRNSNNYNTLMAVLAGVNSAAVLRLRQTRKLLQNRQSYRNYQALEKLMSSERSFAIYRQTLRRSDLPCIPYLWV</sequence>
<dbReference type="EMBL" id="KQ257454">
    <property type="protein sequence ID" value="KND01618.1"/>
    <property type="molecule type" value="Genomic_DNA"/>
</dbReference>
<dbReference type="VEuPathDB" id="FungiDB:SPPG_03416"/>
<dbReference type="Gene3D" id="1.20.870.10">
    <property type="entry name" value="Son of sevenless (SoS) protein Chain: S domain 1"/>
    <property type="match status" value="1"/>
</dbReference>
<accession>A0A0L0HKR7</accession>
<feature type="region of interest" description="Disordered" evidence="3">
    <location>
        <begin position="586"/>
        <end position="636"/>
    </location>
</feature>
<evidence type="ECO:0000259" key="5">
    <source>
        <dbReference type="PROSITE" id="PS50212"/>
    </source>
</evidence>
<dbReference type="GeneID" id="27686935"/>
<dbReference type="AlphaFoldDB" id="A0A0L0HKR7"/>
<evidence type="ECO:0000313" key="7">
    <source>
        <dbReference type="Proteomes" id="UP000053201"/>
    </source>
</evidence>